<keyword evidence="3 6" id="KW-0812">Transmembrane</keyword>
<comment type="subcellular location">
    <subcellularLocation>
        <location evidence="1 6">Membrane</location>
        <topology evidence="1 6">Multi-pass membrane protein</topology>
    </subcellularLocation>
</comment>
<accession>A0A0F8D9S5</accession>
<evidence type="ECO:0000256" key="6">
    <source>
        <dbReference type="RuleBase" id="RU367022"/>
    </source>
</evidence>
<dbReference type="AlphaFoldDB" id="A0A0F8D9S5"/>
<dbReference type="InterPro" id="IPR007274">
    <property type="entry name" value="Cop_transporter"/>
</dbReference>
<keyword evidence="6" id="KW-0186">Copper</keyword>
<dbReference type="PANTHER" id="PTHR12483:SF73">
    <property type="entry name" value="COPPER TRANSPORT PROTEIN CTR3"/>
    <property type="match status" value="1"/>
</dbReference>
<keyword evidence="4 6" id="KW-1133">Transmembrane helix</keyword>
<evidence type="ECO:0000256" key="5">
    <source>
        <dbReference type="ARBA" id="ARBA00023136"/>
    </source>
</evidence>
<feature type="transmembrane region" description="Helical" evidence="6">
    <location>
        <begin position="84"/>
        <end position="103"/>
    </location>
</feature>
<evidence type="ECO:0000256" key="2">
    <source>
        <dbReference type="ARBA" id="ARBA00006921"/>
    </source>
</evidence>
<keyword evidence="8" id="KW-1185">Reference proteome</keyword>
<dbReference type="Proteomes" id="UP000034841">
    <property type="component" value="Unassembled WGS sequence"/>
</dbReference>
<dbReference type="Pfam" id="PF04145">
    <property type="entry name" value="Ctr"/>
    <property type="match status" value="1"/>
</dbReference>
<protein>
    <recommendedName>
        <fullName evidence="6">Copper transport protein</fullName>
    </recommendedName>
</protein>
<keyword evidence="6" id="KW-0813">Transport</keyword>
<evidence type="ECO:0000313" key="8">
    <source>
        <dbReference type="Proteomes" id="UP000034841"/>
    </source>
</evidence>
<keyword evidence="6" id="KW-0406">Ion transport</keyword>
<organism evidence="7 8">
    <name type="scientific">Ceratocystis fimbriata f. sp. platani</name>
    <dbReference type="NCBI Taxonomy" id="88771"/>
    <lineage>
        <taxon>Eukaryota</taxon>
        <taxon>Fungi</taxon>
        <taxon>Dikarya</taxon>
        <taxon>Ascomycota</taxon>
        <taxon>Pezizomycotina</taxon>
        <taxon>Sordariomycetes</taxon>
        <taxon>Hypocreomycetidae</taxon>
        <taxon>Microascales</taxon>
        <taxon>Ceratocystidaceae</taxon>
        <taxon>Ceratocystis</taxon>
    </lineage>
</organism>
<dbReference type="EMBL" id="LBBL01000306">
    <property type="protein sequence ID" value="KKF92889.1"/>
    <property type="molecule type" value="Genomic_DNA"/>
</dbReference>
<reference evidence="7 8" key="1">
    <citation type="submission" date="2015-04" db="EMBL/GenBank/DDBJ databases">
        <title>Genome sequence of Ceratocystis platani, a major pathogen of plane trees.</title>
        <authorList>
            <person name="Belbahri L."/>
        </authorList>
    </citation>
    <scope>NUCLEOTIDE SEQUENCE [LARGE SCALE GENOMIC DNA]</scope>
    <source>
        <strain evidence="7 8">CFO</strain>
    </source>
</reference>
<evidence type="ECO:0000256" key="1">
    <source>
        <dbReference type="ARBA" id="ARBA00004141"/>
    </source>
</evidence>
<keyword evidence="5 6" id="KW-0472">Membrane</keyword>
<comment type="similarity">
    <text evidence="2 6">Belongs to the copper transporter (Ctr) (TC 1.A.56) family. SLC31A subfamily.</text>
</comment>
<evidence type="ECO:0000256" key="4">
    <source>
        <dbReference type="ARBA" id="ARBA00022989"/>
    </source>
</evidence>
<feature type="transmembrane region" description="Helical" evidence="6">
    <location>
        <begin position="213"/>
        <end position="231"/>
    </location>
</feature>
<comment type="caution">
    <text evidence="7">The sequence shown here is derived from an EMBL/GenBank/DDBJ whole genome shotgun (WGS) entry which is preliminary data.</text>
</comment>
<proteinExistence type="inferred from homology"/>
<name>A0A0F8D9S5_CERFI</name>
<gene>
    <name evidence="7" type="primary">ctr4</name>
    <name evidence="7" type="ORF">CFO_g4757</name>
</gene>
<dbReference type="GO" id="GO:0016020">
    <property type="term" value="C:membrane"/>
    <property type="evidence" value="ECO:0007669"/>
    <property type="project" value="UniProtKB-SubCell"/>
</dbReference>
<evidence type="ECO:0000256" key="3">
    <source>
        <dbReference type="ARBA" id="ARBA00022692"/>
    </source>
</evidence>
<dbReference type="OrthoDB" id="161814at2759"/>
<dbReference type="PANTHER" id="PTHR12483">
    <property type="entry name" value="SOLUTE CARRIER FAMILY 31 COPPER TRANSPORTERS"/>
    <property type="match status" value="1"/>
</dbReference>
<dbReference type="GO" id="GO:0005375">
    <property type="term" value="F:copper ion transmembrane transporter activity"/>
    <property type="evidence" value="ECO:0007669"/>
    <property type="project" value="UniProtKB-UniRule"/>
</dbReference>
<sequence>MFPGAPNLDARHVVESAAHVMKEACSACTASKQAEDMAMTMTMDSSNSTMAMDMGATCKINMLWNWYTIDACFLAESWHITSKGMFAGSCIGVVLMVVMLEFLRRSSKEFDRWLIAQHIAAYTGGAAAIGAVGAGARAASATSEGAGSDKAGMGCGASSTPAAAAAAVAVASQPTVPPFRPNVWQQATRALLHVMQFALAYIIMLLAMYFNGYIIICIFIGAFIGAFIFHWETINVGSSGEATSAAKEPTVCCG</sequence>
<keyword evidence="6" id="KW-0187">Copper transport</keyword>
<evidence type="ECO:0000313" key="7">
    <source>
        <dbReference type="EMBL" id="KKF92889.1"/>
    </source>
</evidence>